<evidence type="ECO:0000313" key="2">
    <source>
        <dbReference type="Proteomes" id="UP000714275"/>
    </source>
</evidence>
<gene>
    <name evidence="1" type="ORF">EV702DRAFT_1043567</name>
</gene>
<evidence type="ECO:0000313" key="1">
    <source>
        <dbReference type="EMBL" id="KAG1779646.1"/>
    </source>
</evidence>
<dbReference type="OrthoDB" id="2646380at2759"/>
<dbReference type="EMBL" id="JABBWD010000011">
    <property type="protein sequence ID" value="KAG1779646.1"/>
    <property type="molecule type" value="Genomic_DNA"/>
</dbReference>
<organism evidence="1 2">
    <name type="scientific">Suillus placidus</name>
    <dbReference type="NCBI Taxonomy" id="48579"/>
    <lineage>
        <taxon>Eukaryota</taxon>
        <taxon>Fungi</taxon>
        <taxon>Dikarya</taxon>
        <taxon>Basidiomycota</taxon>
        <taxon>Agaricomycotina</taxon>
        <taxon>Agaricomycetes</taxon>
        <taxon>Agaricomycetidae</taxon>
        <taxon>Boletales</taxon>
        <taxon>Suillineae</taxon>
        <taxon>Suillaceae</taxon>
        <taxon>Suillus</taxon>
    </lineage>
</organism>
<dbReference type="Proteomes" id="UP000714275">
    <property type="component" value="Unassembled WGS sequence"/>
</dbReference>
<sequence>MTIFSDMALHSDMPVEIPWSNWGPQHAYYFPHHESHHISVFGSKMAYALPQDRIPDPGQRLEGLSVLTIPTHQIFSFASQISSRIYAFSDVWLQYILGTGSAYFGMGSTWSQD</sequence>
<accession>A0A9P6ZZW7</accession>
<name>A0A9P6ZZW7_9AGAM</name>
<proteinExistence type="predicted"/>
<comment type="caution">
    <text evidence="1">The sequence shown here is derived from an EMBL/GenBank/DDBJ whole genome shotgun (WGS) entry which is preliminary data.</text>
</comment>
<keyword evidence="2" id="KW-1185">Reference proteome</keyword>
<dbReference type="AlphaFoldDB" id="A0A9P6ZZW7"/>
<reference evidence="1" key="1">
    <citation type="journal article" date="2020" name="New Phytol.">
        <title>Comparative genomics reveals dynamic genome evolution in host specialist ectomycorrhizal fungi.</title>
        <authorList>
            <person name="Lofgren L.A."/>
            <person name="Nguyen N.H."/>
            <person name="Vilgalys R."/>
            <person name="Ruytinx J."/>
            <person name="Liao H.L."/>
            <person name="Branco S."/>
            <person name="Kuo A."/>
            <person name="LaButti K."/>
            <person name="Lipzen A."/>
            <person name="Andreopoulos W."/>
            <person name="Pangilinan J."/>
            <person name="Riley R."/>
            <person name="Hundley H."/>
            <person name="Na H."/>
            <person name="Barry K."/>
            <person name="Grigoriev I.V."/>
            <person name="Stajich J.E."/>
            <person name="Kennedy P.G."/>
        </authorList>
    </citation>
    <scope>NUCLEOTIDE SEQUENCE</scope>
    <source>
        <strain evidence="1">DOB743</strain>
    </source>
</reference>
<protein>
    <submittedName>
        <fullName evidence="1">Uncharacterized protein</fullName>
    </submittedName>
</protein>